<evidence type="ECO:0000256" key="3">
    <source>
        <dbReference type="ARBA" id="ARBA00022448"/>
    </source>
</evidence>
<keyword evidence="11" id="KW-1185">Reference proteome</keyword>
<sequence>MNLSRPARLLLRAALVLGLGVIYVPLAVVILNSFNSDRTFGWPPPGLTFQWWHSAWNSSGVRDALWTSVQAGLGATAIALVLGTMAAFAVQRYRFFGKNSVSLLIVLPIALPGIVTGIALSNTFHTVLGIPLGMLTVIVGHATFCVVTVYNNVLARLRRMGLGLEEASADLGADTFTTFRLVTFPMMRSALLAGGLLAFALSFDEIIVTTFTSGAGVRTLPIWIFENLFRPNQAPVVNVVAAALIVVSIVPIYFAQRLSGETTTH</sequence>
<dbReference type="SUPFAM" id="SSF161098">
    <property type="entry name" value="MetI-like"/>
    <property type="match status" value="1"/>
</dbReference>
<keyword evidence="6 8" id="KW-1133">Transmembrane helix</keyword>
<dbReference type="Proteomes" id="UP000644610">
    <property type="component" value="Unassembled WGS sequence"/>
</dbReference>
<dbReference type="CDD" id="cd06261">
    <property type="entry name" value="TM_PBP2"/>
    <property type="match status" value="1"/>
</dbReference>
<feature type="transmembrane region" description="Helical" evidence="8">
    <location>
        <begin position="127"/>
        <end position="150"/>
    </location>
</feature>
<dbReference type="GO" id="GO:0055085">
    <property type="term" value="P:transmembrane transport"/>
    <property type="evidence" value="ECO:0007669"/>
    <property type="project" value="InterPro"/>
</dbReference>
<feature type="transmembrane region" description="Helical" evidence="8">
    <location>
        <begin position="64"/>
        <end position="89"/>
    </location>
</feature>
<organism evidence="10 11">
    <name type="scientific">Planotetraspora silvatica</name>
    <dbReference type="NCBI Taxonomy" id="234614"/>
    <lineage>
        <taxon>Bacteria</taxon>
        <taxon>Bacillati</taxon>
        <taxon>Actinomycetota</taxon>
        <taxon>Actinomycetes</taxon>
        <taxon>Streptosporangiales</taxon>
        <taxon>Streptosporangiaceae</taxon>
        <taxon>Planotetraspora</taxon>
    </lineage>
</organism>
<dbReference type="Pfam" id="PF00528">
    <property type="entry name" value="BPD_transp_1"/>
    <property type="match status" value="1"/>
</dbReference>
<dbReference type="GO" id="GO:0005886">
    <property type="term" value="C:plasma membrane"/>
    <property type="evidence" value="ECO:0007669"/>
    <property type="project" value="UniProtKB-SubCell"/>
</dbReference>
<evidence type="ECO:0000256" key="6">
    <source>
        <dbReference type="ARBA" id="ARBA00022989"/>
    </source>
</evidence>
<keyword evidence="7 8" id="KW-0472">Membrane</keyword>
<keyword evidence="3 8" id="KW-0813">Transport</keyword>
<dbReference type="PROSITE" id="PS50928">
    <property type="entry name" value="ABC_TM1"/>
    <property type="match status" value="1"/>
</dbReference>
<accession>A0A8J3USC5</accession>
<comment type="similarity">
    <text evidence="2">Belongs to the binding-protein-dependent transport system permease family. CysTW subfamily.</text>
</comment>
<gene>
    <name evidence="10" type="ORF">Psi02_01490</name>
</gene>
<evidence type="ECO:0000256" key="5">
    <source>
        <dbReference type="ARBA" id="ARBA00022692"/>
    </source>
</evidence>
<feature type="transmembrane region" description="Helical" evidence="8">
    <location>
        <begin position="9"/>
        <end position="34"/>
    </location>
</feature>
<feature type="transmembrane region" description="Helical" evidence="8">
    <location>
        <begin position="101"/>
        <end position="121"/>
    </location>
</feature>
<dbReference type="InterPro" id="IPR035906">
    <property type="entry name" value="MetI-like_sf"/>
</dbReference>
<evidence type="ECO:0000259" key="9">
    <source>
        <dbReference type="PROSITE" id="PS50928"/>
    </source>
</evidence>
<dbReference type="EMBL" id="BOOQ01000002">
    <property type="protein sequence ID" value="GII43725.1"/>
    <property type="molecule type" value="Genomic_DNA"/>
</dbReference>
<dbReference type="AlphaFoldDB" id="A0A8J3USC5"/>
<dbReference type="InterPro" id="IPR000515">
    <property type="entry name" value="MetI-like"/>
</dbReference>
<protein>
    <submittedName>
        <fullName evidence="10">Spermidine/putrescine ABC transporter permease</fullName>
    </submittedName>
</protein>
<dbReference type="PANTHER" id="PTHR43848">
    <property type="entry name" value="PUTRESCINE TRANSPORT SYSTEM PERMEASE PROTEIN POTI"/>
    <property type="match status" value="1"/>
</dbReference>
<evidence type="ECO:0000256" key="1">
    <source>
        <dbReference type="ARBA" id="ARBA00004651"/>
    </source>
</evidence>
<evidence type="ECO:0000256" key="4">
    <source>
        <dbReference type="ARBA" id="ARBA00022475"/>
    </source>
</evidence>
<feature type="transmembrane region" description="Helical" evidence="8">
    <location>
        <begin position="236"/>
        <end position="255"/>
    </location>
</feature>
<evidence type="ECO:0000256" key="8">
    <source>
        <dbReference type="RuleBase" id="RU363032"/>
    </source>
</evidence>
<keyword evidence="5 8" id="KW-0812">Transmembrane</keyword>
<evidence type="ECO:0000256" key="2">
    <source>
        <dbReference type="ARBA" id="ARBA00007069"/>
    </source>
</evidence>
<dbReference type="RefSeq" id="WP_203970677.1">
    <property type="nucleotide sequence ID" value="NZ_BAAAKY010000005.1"/>
</dbReference>
<comment type="caution">
    <text evidence="10">The sequence shown here is derived from an EMBL/GenBank/DDBJ whole genome shotgun (WGS) entry which is preliminary data.</text>
</comment>
<dbReference type="Gene3D" id="1.10.3720.10">
    <property type="entry name" value="MetI-like"/>
    <property type="match status" value="1"/>
</dbReference>
<evidence type="ECO:0000256" key="7">
    <source>
        <dbReference type="ARBA" id="ARBA00023136"/>
    </source>
</evidence>
<feature type="domain" description="ABC transmembrane type-1" evidence="9">
    <location>
        <begin position="65"/>
        <end position="255"/>
    </location>
</feature>
<feature type="transmembrane region" description="Helical" evidence="8">
    <location>
        <begin position="190"/>
        <end position="216"/>
    </location>
</feature>
<reference evidence="10" key="1">
    <citation type="submission" date="2021-01" db="EMBL/GenBank/DDBJ databases">
        <title>Whole genome shotgun sequence of Planotetraspora silvatica NBRC 100141.</title>
        <authorList>
            <person name="Komaki H."/>
            <person name="Tamura T."/>
        </authorList>
    </citation>
    <scope>NUCLEOTIDE SEQUENCE</scope>
    <source>
        <strain evidence="10">NBRC 100141</strain>
    </source>
</reference>
<proteinExistence type="inferred from homology"/>
<name>A0A8J3USC5_9ACTN</name>
<dbReference type="InterPro" id="IPR051789">
    <property type="entry name" value="Bact_Polyamine_Transport"/>
</dbReference>
<comment type="subcellular location">
    <subcellularLocation>
        <location evidence="1 8">Cell membrane</location>
        <topology evidence="1 8">Multi-pass membrane protein</topology>
    </subcellularLocation>
</comment>
<keyword evidence="4" id="KW-1003">Cell membrane</keyword>
<evidence type="ECO:0000313" key="10">
    <source>
        <dbReference type="EMBL" id="GII43725.1"/>
    </source>
</evidence>
<dbReference type="PANTHER" id="PTHR43848:SF2">
    <property type="entry name" value="PUTRESCINE TRANSPORT SYSTEM PERMEASE PROTEIN POTI"/>
    <property type="match status" value="1"/>
</dbReference>
<evidence type="ECO:0000313" key="11">
    <source>
        <dbReference type="Proteomes" id="UP000644610"/>
    </source>
</evidence>